<dbReference type="Proteomes" id="UP000696280">
    <property type="component" value="Unassembled WGS sequence"/>
</dbReference>
<evidence type="ECO:0000313" key="3">
    <source>
        <dbReference type="EMBL" id="CAG8951361.1"/>
    </source>
</evidence>
<feature type="compositionally biased region" description="Basic and acidic residues" evidence="1">
    <location>
        <begin position="56"/>
        <end position="66"/>
    </location>
</feature>
<gene>
    <name evidence="3" type="ORF">HYFRA_00007272</name>
</gene>
<protein>
    <recommendedName>
        <fullName evidence="5">Fucose-specific lectin</fullName>
    </recommendedName>
</protein>
<keyword evidence="2" id="KW-1133">Transmembrane helix</keyword>
<accession>A0A9N9KQN7</accession>
<name>A0A9N9KQN7_9HELO</name>
<organism evidence="3 4">
    <name type="scientific">Hymenoscyphus fraxineus</name>
    <dbReference type="NCBI Taxonomy" id="746836"/>
    <lineage>
        <taxon>Eukaryota</taxon>
        <taxon>Fungi</taxon>
        <taxon>Dikarya</taxon>
        <taxon>Ascomycota</taxon>
        <taxon>Pezizomycotina</taxon>
        <taxon>Leotiomycetes</taxon>
        <taxon>Helotiales</taxon>
        <taxon>Helotiaceae</taxon>
        <taxon>Hymenoscyphus</taxon>
    </lineage>
</organism>
<evidence type="ECO:0008006" key="5">
    <source>
        <dbReference type="Google" id="ProtNLM"/>
    </source>
</evidence>
<dbReference type="OrthoDB" id="5396810at2759"/>
<reference evidence="3" key="1">
    <citation type="submission" date="2021-07" db="EMBL/GenBank/DDBJ databases">
        <authorList>
            <person name="Durling M."/>
        </authorList>
    </citation>
    <scope>NUCLEOTIDE SEQUENCE</scope>
</reference>
<keyword evidence="4" id="KW-1185">Reference proteome</keyword>
<evidence type="ECO:0000256" key="1">
    <source>
        <dbReference type="SAM" id="MobiDB-lite"/>
    </source>
</evidence>
<sequence>MITRQEYSTLELVENHGTLETVPQDSTLEAVYGQDNQPGLEIGTRIPSPNQSNGTNKEEAAKERGQKSTVYGIRSNTFRVIAIIVTLLVMAVIAGIVVGVKSKKGSKDTNSIPPPSPIQTLPPQPTIPTLPPQPTIPATNLLLNSSLASVNWTSGGLQYYGVFFQNKNNSIIMSLRDPISSTWTPSPIMVDNVYSPLPGTHIAATAHAPLNAVNITQLNLYLTSKNDELLEFWTQDPYAGTWKSGDLTDKEQRLTSIHGSQLAVHYWGCSPSIDTGPNASHDRECLNSPVLLYQTKSQGLRYANSTNTWSGANFLESVFEQGAVMAMMSLAPGGNDISRNTTSGQVAYIESAGNIVEYTWEGSKWANEGQFFKNKTPPKAPLAIAATTLQSTTTSRKPDLIVLGIYLEGGIRSPKIMVGTGSVWNDPVSPTMTKSMSNITAMATNFDRRFYGISEGQIHEYEFAIDPLSWIYRGIVSI</sequence>
<dbReference type="AlphaFoldDB" id="A0A9N9KQN7"/>
<keyword evidence="2" id="KW-0812">Transmembrane</keyword>
<dbReference type="SUPFAM" id="SSF89372">
    <property type="entry name" value="Fucose-specific lectin"/>
    <property type="match status" value="1"/>
</dbReference>
<feature type="region of interest" description="Disordered" evidence="1">
    <location>
        <begin position="103"/>
        <end position="133"/>
    </location>
</feature>
<evidence type="ECO:0000313" key="4">
    <source>
        <dbReference type="Proteomes" id="UP000696280"/>
    </source>
</evidence>
<feature type="compositionally biased region" description="Pro residues" evidence="1">
    <location>
        <begin position="112"/>
        <end position="133"/>
    </location>
</feature>
<dbReference type="Gene3D" id="2.120.10.70">
    <property type="entry name" value="Fucose-specific lectin"/>
    <property type="match status" value="1"/>
</dbReference>
<feature type="transmembrane region" description="Helical" evidence="2">
    <location>
        <begin position="80"/>
        <end position="100"/>
    </location>
</feature>
<proteinExistence type="predicted"/>
<feature type="region of interest" description="Disordered" evidence="1">
    <location>
        <begin position="39"/>
        <end position="67"/>
    </location>
</feature>
<comment type="caution">
    <text evidence="3">The sequence shown here is derived from an EMBL/GenBank/DDBJ whole genome shotgun (WGS) entry which is preliminary data.</text>
</comment>
<evidence type="ECO:0000256" key="2">
    <source>
        <dbReference type="SAM" id="Phobius"/>
    </source>
</evidence>
<keyword evidence="2" id="KW-0472">Membrane</keyword>
<dbReference type="EMBL" id="CAJVRL010000043">
    <property type="protein sequence ID" value="CAG8951361.1"/>
    <property type="molecule type" value="Genomic_DNA"/>
</dbReference>